<keyword evidence="3" id="KW-1185">Reference proteome</keyword>
<gene>
    <name evidence="2" type="ORF">EUX98_g1000</name>
</gene>
<proteinExistence type="predicted"/>
<dbReference type="Proteomes" id="UP000308730">
    <property type="component" value="Unassembled WGS sequence"/>
</dbReference>
<dbReference type="OrthoDB" id="3251353at2759"/>
<accession>A0A4S4N4C0</accession>
<dbReference type="AlphaFoldDB" id="A0A4S4N4C0"/>
<reference evidence="2 3" key="1">
    <citation type="submission" date="2019-02" db="EMBL/GenBank/DDBJ databases">
        <title>Genome sequencing of the rare red list fungi Antrodiella citrinella (Flaviporus citrinellus).</title>
        <authorList>
            <person name="Buettner E."/>
            <person name="Kellner H."/>
        </authorList>
    </citation>
    <scope>NUCLEOTIDE SEQUENCE [LARGE SCALE GENOMIC DNA]</scope>
    <source>
        <strain evidence="2 3">DSM 108506</strain>
    </source>
</reference>
<evidence type="ECO:0000256" key="1">
    <source>
        <dbReference type="SAM" id="MobiDB-lite"/>
    </source>
</evidence>
<feature type="compositionally biased region" description="Basic and acidic residues" evidence="1">
    <location>
        <begin position="69"/>
        <end position="84"/>
    </location>
</feature>
<name>A0A4S4N4C0_9APHY</name>
<evidence type="ECO:0000313" key="2">
    <source>
        <dbReference type="EMBL" id="THH33235.1"/>
    </source>
</evidence>
<feature type="compositionally biased region" description="Basic and acidic residues" evidence="1">
    <location>
        <begin position="99"/>
        <end position="122"/>
    </location>
</feature>
<protein>
    <submittedName>
        <fullName evidence="2">Uncharacterized protein</fullName>
    </submittedName>
</protein>
<feature type="compositionally biased region" description="Acidic residues" evidence="1">
    <location>
        <begin position="86"/>
        <end position="95"/>
    </location>
</feature>
<dbReference type="EMBL" id="SGPM01000009">
    <property type="protein sequence ID" value="THH33235.1"/>
    <property type="molecule type" value="Genomic_DNA"/>
</dbReference>
<evidence type="ECO:0000313" key="3">
    <source>
        <dbReference type="Proteomes" id="UP000308730"/>
    </source>
</evidence>
<feature type="compositionally biased region" description="Low complexity" evidence="1">
    <location>
        <begin position="34"/>
        <end position="45"/>
    </location>
</feature>
<feature type="region of interest" description="Disordered" evidence="1">
    <location>
        <begin position="17"/>
        <end position="136"/>
    </location>
</feature>
<comment type="caution">
    <text evidence="2">The sequence shown here is derived from an EMBL/GenBank/DDBJ whole genome shotgun (WGS) entry which is preliminary data.</text>
</comment>
<sequence length="213" mass="23843">MSTTTAYSDFFRHRVIGRAPSPPTWACYEQIPYDDGCSDSGSEENSCSEDEEDYGRATRPENNSDGDSTGEHRHNGDQEPHANGDMEIDDGDEAVSADKLTEYKRDVKGKQRATESEHDSPKRQQQQQQRKKNRQPVIALRPILTIQRSQGFVWNQDLFVPPYIKDRYVASTSPPNAKGFVSSSVSSTASGLDYEVEVVEIRVGEGELKDIIP</sequence>
<organism evidence="2 3">
    <name type="scientific">Antrodiella citrinella</name>
    <dbReference type="NCBI Taxonomy" id="2447956"/>
    <lineage>
        <taxon>Eukaryota</taxon>
        <taxon>Fungi</taxon>
        <taxon>Dikarya</taxon>
        <taxon>Basidiomycota</taxon>
        <taxon>Agaricomycotina</taxon>
        <taxon>Agaricomycetes</taxon>
        <taxon>Polyporales</taxon>
        <taxon>Steccherinaceae</taxon>
        <taxon>Antrodiella</taxon>
    </lineage>
</organism>